<keyword evidence="3" id="KW-1185">Reference proteome</keyword>
<organism evidence="2 3">
    <name type="scientific">Stylosanthes scabra</name>
    <dbReference type="NCBI Taxonomy" id="79078"/>
    <lineage>
        <taxon>Eukaryota</taxon>
        <taxon>Viridiplantae</taxon>
        <taxon>Streptophyta</taxon>
        <taxon>Embryophyta</taxon>
        <taxon>Tracheophyta</taxon>
        <taxon>Spermatophyta</taxon>
        <taxon>Magnoliopsida</taxon>
        <taxon>eudicotyledons</taxon>
        <taxon>Gunneridae</taxon>
        <taxon>Pentapetalae</taxon>
        <taxon>rosids</taxon>
        <taxon>fabids</taxon>
        <taxon>Fabales</taxon>
        <taxon>Fabaceae</taxon>
        <taxon>Papilionoideae</taxon>
        <taxon>50 kb inversion clade</taxon>
        <taxon>dalbergioids sensu lato</taxon>
        <taxon>Dalbergieae</taxon>
        <taxon>Pterocarpus clade</taxon>
        <taxon>Stylosanthes</taxon>
    </lineage>
</organism>
<evidence type="ECO:0000256" key="1">
    <source>
        <dbReference type="SAM" id="Phobius"/>
    </source>
</evidence>
<evidence type="ECO:0000313" key="3">
    <source>
        <dbReference type="Proteomes" id="UP001341840"/>
    </source>
</evidence>
<comment type="caution">
    <text evidence="2">The sequence shown here is derived from an EMBL/GenBank/DDBJ whole genome shotgun (WGS) entry which is preliminary data.</text>
</comment>
<dbReference type="Proteomes" id="UP001341840">
    <property type="component" value="Unassembled WGS sequence"/>
</dbReference>
<dbReference type="EMBL" id="JASCZI010211540">
    <property type="protein sequence ID" value="MED6194068.1"/>
    <property type="molecule type" value="Genomic_DNA"/>
</dbReference>
<gene>
    <name evidence="2" type="ORF">PIB30_025143</name>
</gene>
<reference evidence="2 3" key="1">
    <citation type="journal article" date="2023" name="Plants (Basel)">
        <title>Bridging the Gap: Combining Genomics and Transcriptomics Approaches to Understand Stylosanthes scabra, an Orphan Legume from the Brazilian Caatinga.</title>
        <authorList>
            <person name="Ferreira-Neto J.R.C."/>
            <person name="da Silva M.D."/>
            <person name="Binneck E."/>
            <person name="de Melo N.F."/>
            <person name="da Silva R.H."/>
            <person name="de Melo A.L.T.M."/>
            <person name="Pandolfi V."/>
            <person name="Bustamante F.O."/>
            <person name="Brasileiro-Vidal A.C."/>
            <person name="Benko-Iseppon A.M."/>
        </authorList>
    </citation>
    <scope>NUCLEOTIDE SEQUENCE [LARGE SCALE GENOMIC DNA]</scope>
    <source>
        <tissue evidence="2">Leaves</tissue>
    </source>
</reference>
<keyword evidence="1" id="KW-0472">Membrane</keyword>
<feature type="transmembrane region" description="Helical" evidence="1">
    <location>
        <begin position="50"/>
        <end position="72"/>
    </location>
</feature>
<keyword evidence="1" id="KW-1133">Transmembrane helix</keyword>
<evidence type="ECO:0000313" key="2">
    <source>
        <dbReference type="EMBL" id="MED6194068.1"/>
    </source>
</evidence>
<keyword evidence="1" id="KW-0812">Transmembrane</keyword>
<accession>A0ABU6XAV2</accession>
<protein>
    <submittedName>
        <fullName evidence="2">Uncharacterized protein</fullName>
    </submittedName>
</protein>
<proteinExistence type="predicted"/>
<name>A0ABU6XAV2_9FABA</name>
<sequence length="110" mass="11382">MEPIICLVTVVAPEKEGGLTFKNVAKVIGLLIPPTPLSLSSSSPPFPLSLFHLLICSIALLVVAADSLIAAVESRMAVAIEFIVAIKVVVSVGGSESTGTLRALRLFAAI</sequence>